<gene>
    <name evidence="1" type="ORF">CQY22_007745</name>
</gene>
<keyword evidence="2" id="KW-1185">Reference proteome</keyword>
<dbReference type="CDD" id="cd05403">
    <property type="entry name" value="NT_KNTase_like"/>
    <property type="match status" value="1"/>
</dbReference>
<dbReference type="InterPro" id="IPR043519">
    <property type="entry name" value="NT_sf"/>
</dbReference>
<dbReference type="Proteomes" id="UP000230551">
    <property type="component" value="Unassembled WGS sequence"/>
</dbReference>
<evidence type="ECO:0000313" key="2">
    <source>
        <dbReference type="Proteomes" id="UP000230551"/>
    </source>
</evidence>
<organism evidence="1 2">
    <name type="scientific">Mycolicibacterium brumae</name>
    <dbReference type="NCBI Taxonomy" id="85968"/>
    <lineage>
        <taxon>Bacteria</taxon>
        <taxon>Bacillati</taxon>
        <taxon>Actinomycetota</taxon>
        <taxon>Actinomycetes</taxon>
        <taxon>Mycobacteriales</taxon>
        <taxon>Mycobacteriaceae</taxon>
        <taxon>Mycolicibacterium</taxon>
    </lineage>
</organism>
<reference evidence="1 2" key="1">
    <citation type="journal article" date="2017" name="Infect. Genet. Evol.">
        <title>The new phylogeny of the genus Mycobacterium: The old and the news.</title>
        <authorList>
            <person name="Tortoli E."/>
            <person name="Fedrizzi T."/>
            <person name="Meehan C.J."/>
            <person name="Trovato A."/>
            <person name="Grottola A."/>
            <person name="Giacobazzi E."/>
            <person name="Serpini G.F."/>
            <person name="Tagliazucchi S."/>
            <person name="Fabio A."/>
            <person name="Bettua C."/>
            <person name="Bertorelli R."/>
            <person name="Frascaro F."/>
            <person name="De Sanctis V."/>
            <person name="Pecorari M."/>
            <person name="Jousson O."/>
            <person name="Segata N."/>
            <person name="Cirillo D.M."/>
        </authorList>
    </citation>
    <scope>NUCLEOTIDE SEQUENCE [LARGE SCALE GENOMIC DNA]</scope>
    <source>
        <strain evidence="1 2">CIP1034565</strain>
    </source>
</reference>
<protein>
    <submittedName>
        <fullName evidence="1">Nucleotidyltransferase domain-containing protein</fullName>
    </submittedName>
</protein>
<dbReference type="SUPFAM" id="SSF81301">
    <property type="entry name" value="Nucleotidyltransferase"/>
    <property type="match status" value="1"/>
</dbReference>
<keyword evidence="1" id="KW-0808">Transferase</keyword>
<name>A0A2G5PD37_9MYCO</name>
<dbReference type="AlphaFoldDB" id="A0A2G5PD37"/>
<accession>A0A2G5PD37</accession>
<comment type="caution">
    <text evidence="1">The sequence shown here is derived from an EMBL/GenBank/DDBJ whole genome shotgun (WGS) entry which is preliminary data.</text>
</comment>
<dbReference type="GO" id="GO:0016740">
    <property type="term" value="F:transferase activity"/>
    <property type="evidence" value="ECO:0007669"/>
    <property type="project" value="UniProtKB-KW"/>
</dbReference>
<dbReference type="OrthoDB" id="4761172at2"/>
<proteinExistence type="predicted"/>
<dbReference type="RefSeq" id="WP_090590667.1">
    <property type="nucleotide sequence ID" value="NZ_CP104302.1"/>
</dbReference>
<dbReference type="EMBL" id="PDCN02000007">
    <property type="protein sequence ID" value="PIB75933.1"/>
    <property type="molecule type" value="Genomic_DNA"/>
</dbReference>
<evidence type="ECO:0000313" key="1">
    <source>
        <dbReference type="EMBL" id="PIB75933.1"/>
    </source>
</evidence>
<dbReference type="Gene3D" id="3.30.460.10">
    <property type="entry name" value="Beta Polymerase, domain 2"/>
    <property type="match status" value="1"/>
</dbReference>
<sequence>MERESIVEALVGLGISRDVADDLPPLADSVMGLLVYGSQARGDAVAGSDLDLLALSARLAPSVYSGMANVSFYTVEQLKSGVGTLFGAHLLRDSKIVWDPTGQLRELVSGLGDVDTERLLTRVREMSAVFGALNSDLPKYLAGLLREARYLLRSGLYAQAIADGEPCFSVREIATRHRDPSLVNLLASRQVGDPSIEDLNECLMRLERVIGPLKSNPHGSLEALIVNEWGSGGDVLSIGFMALGLVGADGDYAEVDKILL</sequence>